<evidence type="ECO:0000313" key="4">
    <source>
        <dbReference type="Proteomes" id="UP001303222"/>
    </source>
</evidence>
<evidence type="ECO:0000256" key="1">
    <source>
        <dbReference type="SAM" id="Coils"/>
    </source>
</evidence>
<accession>A0AAN6NRA5</accession>
<reference evidence="3" key="2">
    <citation type="submission" date="2023-06" db="EMBL/GenBank/DDBJ databases">
        <authorList>
            <consortium name="Lawrence Berkeley National Laboratory"/>
            <person name="Mondo S.J."/>
            <person name="Hensen N."/>
            <person name="Bonometti L."/>
            <person name="Westerberg I."/>
            <person name="Brannstrom I.O."/>
            <person name="Guillou S."/>
            <person name="Cros-Aarteil S."/>
            <person name="Calhoun S."/>
            <person name="Haridas S."/>
            <person name="Kuo A."/>
            <person name="Pangilinan J."/>
            <person name="Riley R."/>
            <person name="Labutti K."/>
            <person name="Andreopoulos B."/>
            <person name="Lipzen A."/>
            <person name="Chen C."/>
            <person name="Yanf M."/>
            <person name="Daum C."/>
            <person name="Ng V."/>
            <person name="Clum A."/>
            <person name="Steindorff A."/>
            <person name="Ohm R."/>
            <person name="Martin F."/>
            <person name="Silar P."/>
            <person name="Natvig D."/>
            <person name="Lalanne C."/>
            <person name="Gautier V."/>
            <person name="Ament-Velasquez S.L."/>
            <person name="Kruys A."/>
            <person name="Hutchinson M.I."/>
            <person name="Powell A.J."/>
            <person name="Barry K."/>
            <person name="Miller A.N."/>
            <person name="Grigoriev I.V."/>
            <person name="Debuchy R."/>
            <person name="Gladieux P."/>
            <person name="Thoren M.H."/>
            <person name="Johannesson H."/>
        </authorList>
    </citation>
    <scope>NUCLEOTIDE SEQUENCE</scope>
    <source>
        <strain evidence="3">CBS 626.80</strain>
    </source>
</reference>
<feature type="compositionally biased region" description="Basic and acidic residues" evidence="2">
    <location>
        <begin position="178"/>
        <end position="196"/>
    </location>
</feature>
<keyword evidence="4" id="KW-1185">Reference proteome</keyword>
<feature type="compositionally biased region" description="Polar residues" evidence="2">
    <location>
        <begin position="27"/>
        <end position="43"/>
    </location>
</feature>
<sequence length="262" mass="29317">MQRWTFPICSFRLPSGISIKTDPGMTHSHSLVRPSTSMPSNYLHTHPEPDTPSQASGAGTGAYRPSSKHNNIERTLRSRIAKQKANNDQLRKKIAKLEAKSAYLRRLKELEKEAEELEKEGKDLARREEEVRLLVERESTNLKVEGGGEGEGWVHVKGENDSGDDGDGTGGGEARSMGGEKEGSIKKEEGDSEEKRYRRVSQLKREDENGDEDKDQVKVKQEAKEEVEAETKSSLDKWTEEVELLSGAAAWSWLDSRLAVEI</sequence>
<keyword evidence="1" id="KW-0175">Coiled coil</keyword>
<dbReference type="EMBL" id="MU859205">
    <property type="protein sequence ID" value="KAK3949664.1"/>
    <property type="molecule type" value="Genomic_DNA"/>
</dbReference>
<gene>
    <name evidence="3" type="ORF">QBC32DRAFT_378047</name>
</gene>
<reference evidence="3" key="1">
    <citation type="journal article" date="2023" name="Mol. Phylogenet. Evol.">
        <title>Genome-scale phylogeny and comparative genomics of the fungal order Sordariales.</title>
        <authorList>
            <person name="Hensen N."/>
            <person name="Bonometti L."/>
            <person name="Westerberg I."/>
            <person name="Brannstrom I.O."/>
            <person name="Guillou S."/>
            <person name="Cros-Aarteil S."/>
            <person name="Calhoun S."/>
            <person name="Haridas S."/>
            <person name="Kuo A."/>
            <person name="Mondo S."/>
            <person name="Pangilinan J."/>
            <person name="Riley R."/>
            <person name="LaButti K."/>
            <person name="Andreopoulos B."/>
            <person name="Lipzen A."/>
            <person name="Chen C."/>
            <person name="Yan M."/>
            <person name="Daum C."/>
            <person name="Ng V."/>
            <person name="Clum A."/>
            <person name="Steindorff A."/>
            <person name="Ohm R.A."/>
            <person name="Martin F."/>
            <person name="Silar P."/>
            <person name="Natvig D.O."/>
            <person name="Lalanne C."/>
            <person name="Gautier V."/>
            <person name="Ament-Velasquez S.L."/>
            <person name="Kruys A."/>
            <person name="Hutchinson M.I."/>
            <person name="Powell A.J."/>
            <person name="Barry K."/>
            <person name="Miller A.N."/>
            <person name="Grigoriev I.V."/>
            <person name="Debuchy R."/>
            <person name="Gladieux P."/>
            <person name="Hiltunen Thoren M."/>
            <person name="Johannesson H."/>
        </authorList>
    </citation>
    <scope>NUCLEOTIDE SEQUENCE</scope>
    <source>
        <strain evidence="3">CBS 626.80</strain>
    </source>
</reference>
<proteinExistence type="predicted"/>
<dbReference type="AlphaFoldDB" id="A0AAN6NRA5"/>
<feature type="region of interest" description="Disordered" evidence="2">
    <location>
        <begin position="21"/>
        <end position="73"/>
    </location>
</feature>
<evidence type="ECO:0000256" key="2">
    <source>
        <dbReference type="SAM" id="MobiDB-lite"/>
    </source>
</evidence>
<comment type="caution">
    <text evidence="3">The sequence shown here is derived from an EMBL/GenBank/DDBJ whole genome shotgun (WGS) entry which is preliminary data.</text>
</comment>
<dbReference type="Proteomes" id="UP001303222">
    <property type="component" value="Unassembled WGS sequence"/>
</dbReference>
<protein>
    <submittedName>
        <fullName evidence="3">Uncharacterized protein</fullName>
    </submittedName>
</protein>
<organism evidence="3 4">
    <name type="scientific">Pseudoneurospora amorphoporcata</name>
    <dbReference type="NCBI Taxonomy" id="241081"/>
    <lineage>
        <taxon>Eukaryota</taxon>
        <taxon>Fungi</taxon>
        <taxon>Dikarya</taxon>
        <taxon>Ascomycota</taxon>
        <taxon>Pezizomycotina</taxon>
        <taxon>Sordariomycetes</taxon>
        <taxon>Sordariomycetidae</taxon>
        <taxon>Sordariales</taxon>
        <taxon>Sordariaceae</taxon>
        <taxon>Pseudoneurospora</taxon>
    </lineage>
</organism>
<feature type="region of interest" description="Disordered" evidence="2">
    <location>
        <begin position="142"/>
        <end position="236"/>
    </location>
</feature>
<feature type="compositionally biased region" description="Basic and acidic residues" evidence="2">
    <location>
        <begin position="215"/>
        <end position="236"/>
    </location>
</feature>
<name>A0AAN6NRA5_9PEZI</name>
<feature type="coiled-coil region" evidence="1">
    <location>
        <begin position="73"/>
        <end position="134"/>
    </location>
</feature>
<evidence type="ECO:0000313" key="3">
    <source>
        <dbReference type="EMBL" id="KAK3949664.1"/>
    </source>
</evidence>